<evidence type="ECO:0000313" key="12">
    <source>
        <dbReference type="Proteomes" id="UP000092600"/>
    </source>
</evidence>
<dbReference type="STRING" id="4615.A0A199UR78"/>
<reference evidence="11 12" key="1">
    <citation type="journal article" date="2016" name="DNA Res.">
        <title>The draft genome of MD-2 pineapple using hybrid error correction of long reads.</title>
        <authorList>
            <person name="Redwan R.M."/>
            <person name="Saidin A."/>
            <person name="Kumar S.V."/>
        </authorList>
    </citation>
    <scope>NUCLEOTIDE SEQUENCE [LARGE SCALE GENOMIC DNA]</scope>
    <source>
        <strain evidence="12">cv. MD2</strain>
        <tissue evidence="11">Leaf</tissue>
    </source>
</reference>
<name>A0A199UR78_ANACO</name>
<dbReference type="GO" id="GO:0005634">
    <property type="term" value="C:nucleus"/>
    <property type="evidence" value="ECO:0007669"/>
    <property type="project" value="UniProtKB-SubCell"/>
</dbReference>
<evidence type="ECO:0000256" key="5">
    <source>
        <dbReference type="ARBA" id="ARBA00023242"/>
    </source>
</evidence>
<dbReference type="EMBL" id="LSRQ01005566">
    <property type="protein sequence ID" value="OAY67303.1"/>
    <property type="molecule type" value="Genomic_DNA"/>
</dbReference>
<evidence type="ECO:0000259" key="9">
    <source>
        <dbReference type="Pfam" id="PF16858"/>
    </source>
</evidence>
<dbReference type="GO" id="GO:0000796">
    <property type="term" value="C:condensin complex"/>
    <property type="evidence" value="ECO:0007669"/>
    <property type="project" value="TreeGrafter"/>
</dbReference>
<evidence type="ECO:0000256" key="2">
    <source>
        <dbReference type="ARBA" id="ARBA00007844"/>
    </source>
</evidence>
<comment type="similarity">
    <text evidence="2">Belongs to the CND2 H2 (condensin-2 subunit 2) family.</text>
</comment>
<keyword evidence="5" id="KW-0539">Nucleus</keyword>
<evidence type="ECO:0000259" key="10">
    <source>
        <dbReference type="Pfam" id="PF16869"/>
    </source>
</evidence>
<protein>
    <recommendedName>
        <fullName evidence="3">Condensin-2 complex subunit H2</fullName>
    </recommendedName>
    <alternativeName>
        <fullName evidence="6">Non-SMC condensin II complex subunit H2</fullName>
    </alternativeName>
</protein>
<dbReference type="AlphaFoldDB" id="A0A199UR78"/>
<dbReference type="GO" id="GO:0051306">
    <property type="term" value="P:mitotic sister chromatid separation"/>
    <property type="evidence" value="ECO:0007669"/>
    <property type="project" value="TreeGrafter"/>
</dbReference>
<evidence type="ECO:0000256" key="1">
    <source>
        <dbReference type="ARBA" id="ARBA00004123"/>
    </source>
</evidence>
<dbReference type="InterPro" id="IPR009378">
    <property type="entry name" value="H2_N"/>
</dbReference>
<evidence type="ECO:0000256" key="7">
    <source>
        <dbReference type="SAM" id="MobiDB-lite"/>
    </source>
</evidence>
<comment type="subcellular location">
    <subcellularLocation>
        <location evidence="1">Nucleus</location>
    </subcellularLocation>
</comment>
<accession>A0A199UR78</accession>
<dbReference type="InterPro" id="IPR031719">
    <property type="entry name" value="H2_M"/>
</dbReference>
<evidence type="ECO:0000259" key="8">
    <source>
        <dbReference type="Pfam" id="PF06278"/>
    </source>
</evidence>
<dbReference type="GO" id="GO:0010032">
    <property type="term" value="P:meiotic chromosome condensation"/>
    <property type="evidence" value="ECO:0007669"/>
    <property type="project" value="TreeGrafter"/>
</dbReference>
<comment type="caution">
    <text evidence="11">The sequence shown here is derived from an EMBL/GenBank/DDBJ whole genome shotgun (WGS) entry which is preliminary data.</text>
</comment>
<evidence type="ECO:0000256" key="4">
    <source>
        <dbReference type="ARBA" id="ARBA00023067"/>
    </source>
</evidence>
<feature type="domain" description="Condensin-2 complex subunit H2 C-terminal" evidence="9">
    <location>
        <begin position="468"/>
        <end position="608"/>
    </location>
</feature>
<dbReference type="PANTHER" id="PTHR14324">
    <property type="entry name" value="CONDENSIN-2 COMPLEX SUBUNIT H2"/>
    <property type="match status" value="1"/>
</dbReference>
<proteinExistence type="inferred from homology"/>
<keyword evidence="4" id="KW-0226">DNA condensation</keyword>
<evidence type="ECO:0000313" key="11">
    <source>
        <dbReference type="EMBL" id="OAY67303.1"/>
    </source>
</evidence>
<dbReference type="Pfam" id="PF06278">
    <property type="entry name" value="CNDH2_N"/>
    <property type="match status" value="1"/>
</dbReference>
<dbReference type="InterPro" id="IPR031739">
    <property type="entry name" value="Ncaph2"/>
</dbReference>
<dbReference type="Pfam" id="PF16869">
    <property type="entry name" value="CNDH2_M"/>
    <property type="match status" value="1"/>
</dbReference>
<evidence type="ECO:0000256" key="3">
    <source>
        <dbReference type="ARBA" id="ARBA00016903"/>
    </source>
</evidence>
<feature type="region of interest" description="Disordered" evidence="7">
    <location>
        <begin position="1"/>
        <end position="24"/>
    </location>
</feature>
<feature type="region of interest" description="Disordered" evidence="7">
    <location>
        <begin position="231"/>
        <end position="257"/>
    </location>
</feature>
<organism evidence="11 12">
    <name type="scientific">Ananas comosus</name>
    <name type="common">Pineapple</name>
    <name type="synonym">Ananas ananas</name>
    <dbReference type="NCBI Taxonomy" id="4615"/>
    <lineage>
        <taxon>Eukaryota</taxon>
        <taxon>Viridiplantae</taxon>
        <taxon>Streptophyta</taxon>
        <taxon>Embryophyta</taxon>
        <taxon>Tracheophyta</taxon>
        <taxon>Spermatophyta</taxon>
        <taxon>Magnoliopsida</taxon>
        <taxon>Liliopsida</taxon>
        <taxon>Poales</taxon>
        <taxon>Bromeliaceae</taxon>
        <taxon>Bromelioideae</taxon>
        <taxon>Ananas</taxon>
    </lineage>
</organism>
<dbReference type="GO" id="GO:0003682">
    <property type="term" value="F:chromatin binding"/>
    <property type="evidence" value="ECO:0007669"/>
    <property type="project" value="TreeGrafter"/>
</dbReference>
<sequence length="684" mass="76520">MSDQEELAGPGGGGGASRFHLLQPNRDPQSNWEVDLAANLEEYLLRICSGEISAADDQDHALHSVNFAEAALLLQGSVQVYSRKVEYLYSLVLHALEFLSQKRQDQQEKTFAQADGNAPDSIIHEEDETFLGLDDVLVEAKNTLDDVHDKEDSVRRIPKPPANLLVLEGDCLDSSGDSGELESYLLATCDFYGDFLLLDPCDAPAVDDFLQTNYVVEESVLPSRGSSVRSKGRNGFFASPTGRSGGSARKSTHKETQGINLDRNLEQNFDFVDNDNYNRDYPDHNNFEGEQPNFGCSSVRDDSDDEYEDLWKPLNPHEPGDLKIKPFKKVKAFARRVTCNTKRSTTSSQFPIAKLDGVIIPEFAKSFEVQLSLQKKQQASHSPPLYEKLRRSLTFGEEIHHGFGHFEDENDDAGGDHSPDCAQEEVDVDHDLYHMDADLPTYHDKSDNANFDGVEGFAQDHLDSHGNLEDLCRSHLDSLLASIAETEKQTELAARVSTWRQRIEHTLEEQVGYEIPLESHPAFDIHLYGERILDKLSSEADDAGAMPFTNIVLGQSKYEVARTFSALLQLVNDGNVDLQRDTSSNELVCHTSTNPFSVTLINRDKREETESRWARKRLKSPLKKVSKRGKPCVVNDASHLNSPSQSGKFSVKLGKGNVIRCTPEGKRRRRSARFAEPFDLKFAS</sequence>
<feature type="domain" description="Condensin II complex subunit H2 middle" evidence="10">
    <location>
        <begin position="159"/>
        <end position="306"/>
    </location>
</feature>
<gene>
    <name evidence="11" type="ORF">ACMD2_08422</name>
</gene>
<dbReference type="PANTHER" id="PTHR14324:SF3">
    <property type="entry name" value="CONDENSIN-2 COMPLEX SUBUNIT H2"/>
    <property type="match status" value="1"/>
</dbReference>
<dbReference type="InterPro" id="IPR031737">
    <property type="entry name" value="CNDH2_C"/>
</dbReference>
<dbReference type="Pfam" id="PF16858">
    <property type="entry name" value="CNDH2_C"/>
    <property type="match status" value="1"/>
</dbReference>
<dbReference type="Proteomes" id="UP000092600">
    <property type="component" value="Unassembled WGS sequence"/>
</dbReference>
<evidence type="ECO:0000256" key="6">
    <source>
        <dbReference type="ARBA" id="ARBA00030479"/>
    </source>
</evidence>
<feature type="domain" description="Condensin II complex subunit H2 N-terminal" evidence="8">
    <location>
        <begin position="18"/>
        <end position="136"/>
    </location>
</feature>